<evidence type="ECO:0000256" key="1">
    <source>
        <dbReference type="ARBA" id="ARBA00004173"/>
    </source>
</evidence>
<evidence type="ECO:0000313" key="14">
    <source>
        <dbReference type="EMBL" id="POW23198.1"/>
    </source>
</evidence>
<keyword evidence="4 11" id="KW-0436">Ligase</keyword>
<dbReference type="VEuPathDB" id="FungiDB:PSHT_00465"/>
<gene>
    <name evidence="14" type="ORF">PSHT_00465</name>
</gene>
<dbReference type="Gene3D" id="3.40.50.620">
    <property type="entry name" value="HUPs"/>
    <property type="match status" value="1"/>
</dbReference>
<dbReference type="CDD" id="cd00808">
    <property type="entry name" value="GluRS_core"/>
    <property type="match status" value="1"/>
</dbReference>
<evidence type="ECO:0000256" key="4">
    <source>
        <dbReference type="ARBA" id="ARBA00022598"/>
    </source>
</evidence>
<proteinExistence type="inferred from homology"/>
<dbReference type="GO" id="GO:0005524">
    <property type="term" value="F:ATP binding"/>
    <property type="evidence" value="ECO:0007669"/>
    <property type="project" value="UniProtKB-KW"/>
</dbReference>
<dbReference type="EMBL" id="PKSM01000003">
    <property type="protein sequence ID" value="POW23198.1"/>
    <property type="molecule type" value="Genomic_DNA"/>
</dbReference>
<name>A0A2S4WN50_9BASI</name>
<dbReference type="PRINTS" id="PR00987">
    <property type="entry name" value="TRNASYNTHGLU"/>
</dbReference>
<evidence type="ECO:0000256" key="5">
    <source>
        <dbReference type="ARBA" id="ARBA00022741"/>
    </source>
</evidence>
<reference evidence="15" key="3">
    <citation type="journal article" date="2018" name="Mol. Plant Microbe Interact.">
        <title>Genome sequence resources for the wheat stripe rust pathogen (Puccinia striiformis f. sp. tritici) and the barley stripe rust pathogen (Puccinia striiformis f. sp. hordei).</title>
        <authorList>
            <person name="Xia C."/>
            <person name="Wang M."/>
            <person name="Yin C."/>
            <person name="Cornejo O.E."/>
            <person name="Hulbert S.H."/>
            <person name="Chen X."/>
        </authorList>
    </citation>
    <scope>NUCLEOTIDE SEQUENCE [LARGE SCALE GENOMIC DNA]</scope>
    <source>
        <strain evidence="15">93TX-2</strain>
    </source>
</reference>
<comment type="subcellular location">
    <subcellularLocation>
        <location evidence="1">Mitochondrion</location>
    </subcellularLocation>
</comment>
<evidence type="ECO:0000256" key="11">
    <source>
        <dbReference type="RuleBase" id="RU363037"/>
    </source>
</evidence>
<evidence type="ECO:0000256" key="6">
    <source>
        <dbReference type="ARBA" id="ARBA00022840"/>
    </source>
</evidence>
<dbReference type="PANTHER" id="PTHR43311">
    <property type="entry name" value="GLUTAMATE--TRNA LIGASE"/>
    <property type="match status" value="1"/>
</dbReference>
<sequence length="728" mass="82469">MRGIVSKQFLTINHSQPIRLRFAPSPTGYLHLGGLRTALFNHLLARKLNGKWLLRIEDTDQSRLVDGATKSIINTLKWAKLDYDEGPDSPGKCGPYIQSERQLIYQDQINKLLESKHAYRCFCSPERLDQMRGEFRRTGSNLTYDRRCMQLSLSEVDQKMKEKETYVVRLKNTDEPVSVDDLVYGQLKFTNNTQDDVILIKADGTPTYHFANVIDDHHMGISHVLRGEEWISSTPKHILLYNALGFPVPKFAHLPLLVNPDGSKLSKRSGDVRVEDYISKGFEPEALLNFVALMGMNHSRHGTNEESNTNGETATDVMTMNHMISAFSIDGIGKHRSTMSQPKLIHLNQQHISRSLMSTDPVQVQPYIQRARTLLIPDPNQFSDAYIHRVLLAMKDRLHVFNDLKYLAEYFFHLPDLNSHEAKEMKKNIPDQLYHNILKLSYQELDRLSSDSETNFDQESIGEIFKKIRTDLAEHTNSKLIMGTLRHAITGRKLNNFQDPSTIHHTHLINFLVNWWQGTIASFPTIQSVSSSPSQSPQSIGILMFHSHPKMAYPASPNSFNSTVTITGFSTPASPYNPPSYLQEVPEDEIAPQTSVPAVQLPPRIFNCAIIFTVYCPQQKNKQITWVAIKNSKKPSIKINAQGLMQYKTYSALLSATLAKDVDFGATSMQDYLSFVGVPNIVATSTVLEVHEVDDYTMFKPDYMSLEQLEKLGLSVSTLAKLCRNVGQ</sequence>
<dbReference type="GO" id="GO:0005739">
    <property type="term" value="C:mitochondrion"/>
    <property type="evidence" value="ECO:0007669"/>
    <property type="project" value="UniProtKB-SubCell"/>
</dbReference>
<dbReference type="OrthoDB" id="428822at2759"/>
<dbReference type="SUPFAM" id="SSF52374">
    <property type="entry name" value="Nucleotidylyl transferase"/>
    <property type="match status" value="1"/>
</dbReference>
<dbReference type="InterPro" id="IPR000924">
    <property type="entry name" value="Glu/Gln-tRNA-synth"/>
</dbReference>
<dbReference type="PROSITE" id="PS00178">
    <property type="entry name" value="AA_TRNA_LIGASE_I"/>
    <property type="match status" value="1"/>
</dbReference>
<dbReference type="Pfam" id="PF00749">
    <property type="entry name" value="tRNA-synt_1c"/>
    <property type="match status" value="1"/>
</dbReference>
<dbReference type="InterPro" id="IPR033910">
    <property type="entry name" value="GluRS_core"/>
</dbReference>
<evidence type="ECO:0000256" key="10">
    <source>
        <dbReference type="ARBA" id="ARBA00072917"/>
    </source>
</evidence>
<evidence type="ECO:0000256" key="9">
    <source>
        <dbReference type="ARBA" id="ARBA00030865"/>
    </source>
</evidence>
<dbReference type="EC" id="6.1.1.17" evidence="3"/>
<comment type="similarity">
    <text evidence="2">Belongs to the class-I aminoacyl-tRNA synthetase family. Glutamate--tRNA ligase type 1 subfamily.</text>
</comment>
<evidence type="ECO:0000256" key="2">
    <source>
        <dbReference type="ARBA" id="ARBA00007894"/>
    </source>
</evidence>
<reference evidence="14 15" key="1">
    <citation type="submission" date="2017-12" db="EMBL/GenBank/DDBJ databases">
        <title>Gene loss provides genomic basis for host adaptation in cereal stripe rust fungi.</title>
        <authorList>
            <person name="Xia C."/>
        </authorList>
    </citation>
    <scope>NUCLEOTIDE SEQUENCE [LARGE SCALE GENOMIC DNA]</scope>
    <source>
        <strain evidence="14 15">93TX-2</strain>
    </source>
</reference>
<dbReference type="InterPro" id="IPR008925">
    <property type="entry name" value="aa_tRNA-synth_I_cd-bd_sf"/>
</dbReference>
<dbReference type="Proteomes" id="UP000238274">
    <property type="component" value="Unassembled WGS sequence"/>
</dbReference>
<dbReference type="InterPro" id="IPR014729">
    <property type="entry name" value="Rossmann-like_a/b/a_fold"/>
</dbReference>
<keyword evidence="7 11" id="KW-0648">Protein biosynthesis</keyword>
<keyword evidence="5 11" id="KW-0547">Nucleotide-binding</keyword>
<dbReference type="GO" id="GO:0004818">
    <property type="term" value="F:glutamate-tRNA ligase activity"/>
    <property type="evidence" value="ECO:0007669"/>
    <property type="project" value="UniProtKB-EC"/>
</dbReference>
<dbReference type="GO" id="GO:0008270">
    <property type="term" value="F:zinc ion binding"/>
    <property type="evidence" value="ECO:0007669"/>
    <property type="project" value="InterPro"/>
</dbReference>
<comment type="caution">
    <text evidence="14">The sequence shown here is derived from an EMBL/GenBank/DDBJ whole genome shotgun (WGS) entry which is preliminary data.</text>
</comment>
<dbReference type="HAMAP" id="MF_00022">
    <property type="entry name" value="Glu_tRNA_synth_type1"/>
    <property type="match status" value="1"/>
</dbReference>
<evidence type="ECO:0000256" key="3">
    <source>
        <dbReference type="ARBA" id="ARBA00012835"/>
    </source>
</evidence>
<dbReference type="InterPro" id="IPR001412">
    <property type="entry name" value="aa-tRNA-synth_I_CS"/>
</dbReference>
<dbReference type="NCBIfam" id="TIGR00464">
    <property type="entry name" value="gltX_bact"/>
    <property type="match status" value="1"/>
</dbReference>
<dbReference type="InterPro" id="IPR049940">
    <property type="entry name" value="GluQ/Sye"/>
</dbReference>
<keyword evidence="8 11" id="KW-0030">Aminoacyl-tRNA synthetase</keyword>
<evidence type="ECO:0000259" key="12">
    <source>
        <dbReference type="Pfam" id="PF00749"/>
    </source>
</evidence>
<reference evidence="15" key="2">
    <citation type="journal article" date="2018" name="BMC Genomics">
        <title>Genomic insights into host adaptation between the wheat stripe rust pathogen (Puccinia striiformis f. sp. tritici) and the barley stripe rust pathogen (Puccinia striiformis f. sp. hordei).</title>
        <authorList>
            <person name="Xia C."/>
            <person name="Wang M."/>
            <person name="Yin C."/>
            <person name="Cornejo O.E."/>
            <person name="Hulbert S.H."/>
            <person name="Chen X."/>
        </authorList>
    </citation>
    <scope>NUCLEOTIDE SEQUENCE [LARGE SCALE GENOMIC DNA]</scope>
    <source>
        <strain evidence="15">93TX-2</strain>
    </source>
</reference>
<evidence type="ECO:0000259" key="13">
    <source>
        <dbReference type="Pfam" id="PF19269"/>
    </source>
</evidence>
<feature type="domain" description="Aminoacyl-tRNA synthetase class I anticodon-binding" evidence="13">
    <location>
        <begin position="367"/>
        <end position="493"/>
    </location>
</feature>
<organism evidence="14 15">
    <name type="scientific">Puccinia striiformis</name>
    <dbReference type="NCBI Taxonomy" id="27350"/>
    <lineage>
        <taxon>Eukaryota</taxon>
        <taxon>Fungi</taxon>
        <taxon>Dikarya</taxon>
        <taxon>Basidiomycota</taxon>
        <taxon>Pucciniomycotina</taxon>
        <taxon>Pucciniomycetes</taxon>
        <taxon>Pucciniales</taxon>
        <taxon>Pucciniaceae</taxon>
        <taxon>Puccinia</taxon>
    </lineage>
</organism>
<dbReference type="FunFam" id="3.40.50.620:FF:000045">
    <property type="entry name" value="Glutamate--tRNA ligase, mitochondrial"/>
    <property type="match status" value="1"/>
</dbReference>
<keyword evidence="6 11" id="KW-0067">ATP-binding</keyword>
<protein>
    <recommendedName>
        <fullName evidence="10">Glutamate--tRNA ligase, mitochondrial</fullName>
        <ecNumber evidence="3">6.1.1.17</ecNumber>
    </recommendedName>
    <alternativeName>
        <fullName evidence="9">Glutamyl-tRNA synthetase</fullName>
    </alternativeName>
</protein>
<feature type="domain" description="Glutamyl/glutaminyl-tRNA synthetase class Ib catalytic" evidence="12">
    <location>
        <begin position="18"/>
        <end position="327"/>
    </location>
</feature>
<evidence type="ECO:0000256" key="7">
    <source>
        <dbReference type="ARBA" id="ARBA00022917"/>
    </source>
</evidence>
<dbReference type="GO" id="GO:0006424">
    <property type="term" value="P:glutamyl-tRNA aminoacylation"/>
    <property type="evidence" value="ECO:0007669"/>
    <property type="project" value="InterPro"/>
</dbReference>
<accession>A0A2S4WN50</accession>
<dbReference type="VEuPathDB" id="FungiDB:PSTT_01115"/>
<dbReference type="PANTHER" id="PTHR43311:SF2">
    <property type="entry name" value="GLUTAMATE--TRNA LIGASE, MITOCHONDRIAL-RELATED"/>
    <property type="match status" value="1"/>
</dbReference>
<dbReference type="InterPro" id="IPR004527">
    <property type="entry name" value="Glu-tRNA-ligase_bac/mito"/>
</dbReference>
<dbReference type="InterPro" id="IPR020058">
    <property type="entry name" value="Glu/Gln-tRNA-synth_Ib_cat-dom"/>
</dbReference>
<dbReference type="InterPro" id="IPR045462">
    <property type="entry name" value="aa-tRNA-synth_I_cd-bd"/>
</dbReference>
<evidence type="ECO:0000256" key="8">
    <source>
        <dbReference type="ARBA" id="ARBA00023146"/>
    </source>
</evidence>
<evidence type="ECO:0000313" key="15">
    <source>
        <dbReference type="Proteomes" id="UP000238274"/>
    </source>
</evidence>
<dbReference type="GO" id="GO:0000049">
    <property type="term" value="F:tRNA binding"/>
    <property type="evidence" value="ECO:0007669"/>
    <property type="project" value="InterPro"/>
</dbReference>
<dbReference type="AlphaFoldDB" id="A0A2S4WN50"/>
<dbReference type="SUPFAM" id="SSF48163">
    <property type="entry name" value="An anticodon-binding domain of class I aminoacyl-tRNA synthetases"/>
    <property type="match status" value="1"/>
</dbReference>
<dbReference type="VEuPathDB" id="FungiDB:PSTT_01114"/>
<dbReference type="Pfam" id="PF19269">
    <property type="entry name" value="Anticodon_2"/>
    <property type="match status" value="1"/>
</dbReference>
<keyword evidence="15" id="KW-1185">Reference proteome</keyword>